<proteinExistence type="predicted"/>
<keyword evidence="1" id="KW-0472">Membrane</keyword>
<dbReference type="AlphaFoldDB" id="A0A368JW20"/>
<evidence type="ECO:0000256" key="1">
    <source>
        <dbReference type="SAM" id="Phobius"/>
    </source>
</evidence>
<dbReference type="Proteomes" id="UP000253420">
    <property type="component" value="Unassembled WGS sequence"/>
</dbReference>
<gene>
    <name evidence="2" type="ORF">DUT91_24640</name>
</gene>
<name>A0A368JW20_9HYPH</name>
<evidence type="ECO:0000313" key="2">
    <source>
        <dbReference type="EMBL" id="RCS21368.1"/>
    </source>
</evidence>
<accession>A0A368JW20</accession>
<evidence type="ECO:0000313" key="3">
    <source>
        <dbReference type="Proteomes" id="UP000253420"/>
    </source>
</evidence>
<keyword evidence="1" id="KW-1133">Transmembrane helix</keyword>
<protein>
    <submittedName>
        <fullName evidence="2">Uncharacterized protein</fullName>
    </submittedName>
</protein>
<feature type="transmembrane region" description="Helical" evidence="1">
    <location>
        <begin position="127"/>
        <end position="147"/>
    </location>
</feature>
<sequence length="203" mass="22893">MKRARRAYPDDRIISKADSVGLYRLNNTIIFIYISAVAVQLLIILLLPVASLEGEMSNRIVSLWRNMSPNVRDTYPYFQTVEPGLGYKYALSYGLCVYISAVFILTNFFIAIFLNKGMSKPLNNFQIFAFKGSVIAATFFGFGIYYASLVPSKLFVLSSKKIYSNEFGILLINAGIMLAYFGMTKVIFAASKYLKFKGENEHV</sequence>
<dbReference type="EMBL" id="QOZG01000057">
    <property type="protein sequence ID" value="RCS21368.1"/>
    <property type="molecule type" value="Genomic_DNA"/>
</dbReference>
<feature type="transmembrane region" description="Helical" evidence="1">
    <location>
        <begin position="21"/>
        <end position="47"/>
    </location>
</feature>
<organism evidence="2 3">
    <name type="scientific">Phyllobacterium salinisoli</name>
    <dbReference type="NCBI Taxonomy" id="1899321"/>
    <lineage>
        <taxon>Bacteria</taxon>
        <taxon>Pseudomonadati</taxon>
        <taxon>Pseudomonadota</taxon>
        <taxon>Alphaproteobacteria</taxon>
        <taxon>Hyphomicrobiales</taxon>
        <taxon>Phyllobacteriaceae</taxon>
        <taxon>Phyllobacterium</taxon>
    </lineage>
</organism>
<feature type="transmembrane region" description="Helical" evidence="1">
    <location>
        <begin position="167"/>
        <end position="188"/>
    </location>
</feature>
<keyword evidence="1" id="KW-0812">Transmembrane</keyword>
<keyword evidence="3" id="KW-1185">Reference proteome</keyword>
<feature type="transmembrane region" description="Helical" evidence="1">
    <location>
        <begin position="90"/>
        <end position="115"/>
    </location>
</feature>
<reference evidence="2 3" key="1">
    <citation type="submission" date="2018-07" db="EMBL/GenBank/DDBJ databases">
        <title>The draft genome of Phyllobacterium salinisoli.</title>
        <authorList>
            <person name="Liu L."/>
            <person name="Li L."/>
            <person name="Zhang X."/>
            <person name="Liang L."/>
        </authorList>
    </citation>
    <scope>NUCLEOTIDE SEQUENCE [LARGE SCALE GENOMIC DNA]</scope>
    <source>
        <strain evidence="2 3">LLAN61</strain>
    </source>
</reference>
<comment type="caution">
    <text evidence="2">The sequence shown here is derived from an EMBL/GenBank/DDBJ whole genome shotgun (WGS) entry which is preliminary data.</text>
</comment>